<gene>
    <name evidence="5" type="ORF">CB5_LOCUS30225</name>
</gene>
<evidence type="ECO:0000256" key="2">
    <source>
        <dbReference type="PROSITE-ProRule" id="PRU00663"/>
    </source>
</evidence>
<dbReference type="FunFam" id="1.20.58.2010:FF:000003">
    <property type="entry name" value="Rop guanine nucleotide exchange factor 14"/>
    <property type="match status" value="1"/>
</dbReference>
<dbReference type="AlphaFoldDB" id="A0A6V7QUW3"/>
<dbReference type="GO" id="GO:0005085">
    <property type="term" value="F:guanyl-nucleotide exchange factor activity"/>
    <property type="evidence" value="ECO:0007669"/>
    <property type="project" value="UniProtKB-UniRule"/>
</dbReference>
<feature type="region of interest" description="Disordered" evidence="3">
    <location>
        <begin position="421"/>
        <end position="442"/>
    </location>
</feature>
<dbReference type="EMBL" id="CAJEUB010000030">
    <property type="protein sequence ID" value="CAD1847014.1"/>
    <property type="molecule type" value="Genomic_DNA"/>
</dbReference>
<dbReference type="InterPro" id="IPR005512">
    <property type="entry name" value="PRONE_dom"/>
</dbReference>
<dbReference type="Pfam" id="PF03759">
    <property type="entry name" value="PRONE"/>
    <property type="match status" value="1"/>
</dbReference>
<feature type="region of interest" description="Disordered" evidence="3">
    <location>
        <begin position="36"/>
        <end position="65"/>
    </location>
</feature>
<proteinExistence type="predicted"/>
<dbReference type="PANTHER" id="PTHR33101">
    <property type="entry name" value="ROP GUANINE NUCLEOTIDE EXCHANGE FACTOR 1"/>
    <property type="match status" value="1"/>
</dbReference>
<accession>A0A6V7QUW3</accession>
<feature type="domain" description="PRONE" evidence="4">
    <location>
        <begin position="57"/>
        <end position="422"/>
    </location>
</feature>
<name>A0A6V7QUW3_ANACO</name>
<dbReference type="InterPro" id="IPR038937">
    <property type="entry name" value="RopGEF"/>
</dbReference>
<keyword evidence="1 2" id="KW-0344">Guanine-nucleotide releasing factor</keyword>
<evidence type="ECO:0000256" key="1">
    <source>
        <dbReference type="ARBA" id="ARBA00022658"/>
    </source>
</evidence>
<dbReference type="PANTHER" id="PTHR33101:SF10">
    <property type="entry name" value="ROP GUANINE NUCLEOTIDE EXCHANGE FACTOR 12"/>
    <property type="match status" value="1"/>
</dbReference>
<dbReference type="Gene3D" id="1.20.58.2010">
    <property type="entry name" value="PRONE domain, subdomain 1"/>
    <property type="match status" value="1"/>
</dbReference>
<sequence>MVRFLKRGHSLEKWSRGGAKEMFEIGGVGGNGSAAAAATGGASETTVRSRHGGAAANGGREGPPSDMELMKERFAKLLLGEDMSGSGKGVSSALAISNAITNLAASVFGEHRKLEPIPPELRARWRKEVDWLLSVTDHIVEFVPSAQTTKDGQSMEIMITQQRRDLQMNIPALKKLDAMVIGFLDNFKDQTEFWYVKADSEESDEGSAQRKGDKWWLPTVKVPSNGLSEMSRKWLQYQKESANQVLKAAMAINAQVLMEMEVPEVYIESLPRNGRASLGDVIYKSITVDTDFDPEEFLASMDLSTEHNVLDLKNRIEASIVIWKRKMHNKDGKSSWGSMVSLEKREAFEERAETILHLLKHKFPGIPQSSLDISKIQYNKDAGHAILESYSRILESLAFSVMSRIEDVLYADSLTQDPSLKDSTRRYSLSDSETPAGPAKKLDPKVEMEKLKEAPNSMTLWDFMGWHFDSEESKTKEDETADLKKPPKIEPTKKFSYIEKVEHLGGLRSPTARH</sequence>
<evidence type="ECO:0000256" key="3">
    <source>
        <dbReference type="SAM" id="MobiDB-lite"/>
    </source>
</evidence>
<dbReference type="PROSITE" id="PS51334">
    <property type="entry name" value="PRONE"/>
    <property type="match status" value="1"/>
</dbReference>
<evidence type="ECO:0000313" key="5">
    <source>
        <dbReference type="EMBL" id="CAD1847014.1"/>
    </source>
</evidence>
<organism evidence="5">
    <name type="scientific">Ananas comosus var. bracteatus</name>
    <name type="common">red pineapple</name>
    <dbReference type="NCBI Taxonomy" id="296719"/>
    <lineage>
        <taxon>Eukaryota</taxon>
        <taxon>Viridiplantae</taxon>
        <taxon>Streptophyta</taxon>
        <taxon>Embryophyta</taxon>
        <taxon>Tracheophyta</taxon>
        <taxon>Spermatophyta</taxon>
        <taxon>Magnoliopsida</taxon>
        <taxon>Liliopsida</taxon>
        <taxon>Poales</taxon>
        <taxon>Bromeliaceae</taxon>
        <taxon>Bromelioideae</taxon>
        <taxon>Ananas</taxon>
    </lineage>
</organism>
<dbReference type="Gene3D" id="1.20.58.1310">
    <property type="entry name" value="PRONE domain, subdomain 2"/>
    <property type="match status" value="1"/>
</dbReference>
<reference evidence="5" key="1">
    <citation type="submission" date="2020-07" db="EMBL/GenBank/DDBJ databases">
        <authorList>
            <person name="Lin J."/>
        </authorList>
    </citation>
    <scope>NUCLEOTIDE SEQUENCE</scope>
</reference>
<dbReference type="FunFam" id="1.20.58.1310:FF:000001">
    <property type="entry name" value="Rop guanine nucleotide exchange factor 9"/>
    <property type="match status" value="1"/>
</dbReference>
<protein>
    <recommendedName>
        <fullName evidence="4">PRONE domain-containing protein</fullName>
    </recommendedName>
</protein>
<evidence type="ECO:0000259" key="4">
    <source>
        <dbReference type="PROSITE" id="PS51334"/>
    </source>
</evidence>
<dbReference type="FunFam" id="1.20.58.2010:FF:000001">
    <property type="entry name" value="Rop guanine nucleotide exchange factor 14"/>
    <property type="match status" value="1"/>
</dbReference>